<sequence length="92" mass="10075">MSQGDLRWEEVWRWLEMWDKAVPVRTEGAGGIASRASGAESLVWRSRMAGSLKDTGTGRSAVDSIPRVEIQQDRTMVVVSAGLAGDLDVDQE</sequence>
<protein>
    <submittedName>
        <fullName evidence="1">Uncharacterized protein</fullName>
    </submittedName>
</protein>
<comment type="caution">
    <text evidence="1">The sequence shown here is derived from an EMBL/GenBank/DDBJ whole genome shotgun (WGS) entry which is preliminary data.</text>
</comment>
<dbReference type="Proteomes" id="UP001066276">
    <property type="component" value="Chromosome 2_1"/>
</dbReference>
<gene>
    <name evidence="1" type="ORF">NDU88_005885</name>
</gene>
<organism evidence="1 2">
    <name type="scientific">Pleurodeles waltl</name>
    <name type="common">Iberian ribbed newt</name>
    <dbReference type="NCBI Taxonomy" id="8319"/>
    <lineage>
        <taxon>Eukaryota</taxon>
        <taxon>Metazoa</taxon>
        <taxon>Chordata</taxon>
        <taxon>Craniata</taxon>
        <taxon>Vertebrata</taxon>
        <taxon>Euteleostomi</taxon>
        <taxon>Amphibia</taxon>
        <taxon>Batrachia</taxon>
        <taxon>Caudata</taxon>
        <taxon>Salamandroidea</taxon>
        <taxon>Salamandridae</taxon>
        <taxon>Pleurodelinae</taxon>
        <taxon>Pleurodeles</taxon>
    </lineage>
</organism>
<reference evidence="1" key="1">
    <citation type="journal article" date="2022" name="bioRxiv">
        <title>Sequencing and chromosome-scale assembly of the giantPleurodeles waltlgenome.</title>
        <authorList>
            <person name="Brown T."/>
            <person name="Elewa A."/>
            <person name="Iarovenko S."/>
            <person name="Subramanian E."/>
            <person name="Araus A.J."/>
            <person name="Petzold A."/>
            <person name="Susuki M."/>
            <person name="Suzuki K.-i.T."/>
            <person name="Hayashi T."/>
            <person name="Toyoda A."/>
            <person name="Oliveira C."/>
            <person name="Osipova E."/>
            <person name="Leigh N.D."/>
            <person name="Simon A."/>
            <person name="Yun M.H."/>
        </authorList>
    </citation>
    <scope>NUCLEOTIDE SEQUENCE</scope>
    <source>
        <strain evidence="1">20211129_DDA</strain>
        <tissue evidence="1">Liver</tissue>
    </source>
</reference>
<keyword evidence="2" id="KW-1185">Reference proteome</keyword>
<dbReference type="AlphaFoldDB" id="A0AAV7VPH6"/>
<proteinExistence type="predicted"/>
<accession>A0AAV7VPH6</accession>
<evidence type="ECO:0000313" key="1">
    <source>
        <dbReference type="EMBL" id="KAJ1202082.1"/>
    </source>
</evidence>
<name>A0AAV7VPH6_PLEWA</name>
<evidence type="ECO:0000313" key="2">
    <source>
        <dbReference type="Proteomes" id="UP001066276"/>
    </source>
</evidence>
<dbReference type="EMBL" id="JANPWB010000003">
    <property type="protein sequence ID" value="KAJ1202082.1"/>
    <property type="molecule type" value="Genomic_DNA"/>
</dbReference>